<evidence type="ECO:0008006" key="3">
    <source>
        <dbReference type="Google" id="ProtNLM"/>
    </source>
</evidence>
<comment type="caution">
    <text evidence="1">The sequence shown here is derived from an EMBL/GenBank/DDBJ whole genome shotgun (WGS) entry which is preliminary data.</text>
</comment>
<dbReference type="AlphaFoldDB" id="A0A4Y9SF31"/>
<gene>
    <name evidence="1" type="ORF">E4L96_08345</name>
</gene>
<keyword evidence="2" id="KW-1185">Reference proteome</keyword>
<accession>A0A4Y9SF31</accession>
<dbReference type="EMBL" id="SPVF01000110">
    <property type="protein sequence ID" value="TFW22132.1"/>
    <property type="molecule type" value="Genomic_DNA"/>
</dbReference>
<dbReference type="RefSeq" id="WP_220433410.1">
    <property type="nucleotide sequence ID" value="NZ_SPVF01000110.1"/>
</dbReference>
<protein>
    <recommendedName>
        <fullName evidence="3">AraC family transcriptional regulator</fullName>
    </recommendedName>
</protein>
<proteinExistence type="predicted"/>
<organism evidence="1 2">
    <name type="scientific">Zemynaea arenosa</name>
    <dbReference type="NCBI Taxonomy" id="2561931"/>
    <lineage>
        <taxon>Bacteria</taxon>
        <taxon>Pseudomonadati</taxon>
        <taxon>Pseudomonadota</taxon>
        <taxon>Betaproteobacteria</taxon>
        <taxon>Burkholderiales</taxon>
        <taxon>Oxalobacteraceae</taxon>
        <taxon>Telluria group</taxon>
        <taxon>Zemynaea</taxon>
    </lineage>
</organism>
<evidence type="ECO:0000313" key="2">
    <source>
        <dbReference type="Proteomes" id="UP000298438"/>
    </source>
</evidence>
<evidence type="ECO:0000313" key="1">
    <source>
        <dbReference type="EMBL" id="TFW22132.1"/>
    </source>
</evidence>
<reference evidence="1 2" key="1">
    <citation type="submission" date="2019-03" db="EMBL/GenBank/DDBJ databases">
        <title>Draft Genome Sequence of Massilia arenosa sp. nov., a Novel Massilia Species Isolated from a Sandy-loam Maize Soil.</title>
        <authorList>
            <person name="Raths R."/>
            <person name="Peta V."/>
            <person name="Bucking H."/>
        </authorList>
    </citation>
    <scope>NUCLEOTIDE SEQUENCE [LARGE SCALE GENOMIC DNA]</scope>
    <source>
        <strain evidence="1 2">MC02</strain>
    </source>
</reference>
<feature type="non-terminal residue" evidence="1">
    <location>
        <position position="123"/>
    </location>
</feature>
<name>A0A4Y9SF31_9BURK</name>
<sequence length="123" mass="13036">MNATIDSEPRHFGARRLALSLGGLLVSEHEHAPLEQLPLHMHEAPYLCLVTGGDYTESTASRVTHARAGALLGHAAGERHANAFGAAGGRCLNITPTGDWRGDGCWEDWFERPAAISAAVPAA</sequence>
<dbReference type="Proteomes" id="UP000298438">
    <property type="component" value="Unassembled WGS sequence"/>
</dbReference>